<comment type="caution">
    <text evidence="2">The sequence shown here is derived from an EMBL/GenBank/DDBJ whole genome shotgun (WGS) entry which is preliminary data.</text>
</comment>
<organism evidence="2 3">
    <name type="scientific">Lecanosticta acicola</name>
    <dbReference type="NCBI Taxonomy" id="111012"/>
    <lineage>
        <taxon>Eukaryota</taxon>
        <taxon>Fungi</taxon>
        <taxon>Dikarya</taxon>
        <taxon>Ascomycota</taxon>
        <taxon>Pezizomycotina</taxon>
        <taxon>Dothideomycetes</taxon>
        <taxon>Dothideomycetidae</taxon>
        <taxon>Mycosphaerellales</taxon>
        <taxon>Mycosphaerellaceae</taxon>
        <taxon>Lecanosticta</taxon>
    </lineage>
</organism>
<evidence type="ECO:0000313" key="2">
    <source>
        <dbReference type="EMBL" id="CAK4033484.1"/>
    </source>
</evidence>
<name>A0AAI8Z6R0_9PEZI</name>
<dbReference type="Proteomes" id="UP001296104">
    <property type="component" value="Unassembled WGS sequence"/>
</dbReference>
<dbReference type="EMBL" id="CAVMBE010000087">
    <property type="protein sequence ID" value="CAK4033484.1"/>
    <property type="molecule type" value="Genomic_DNA"/>
</dbReference>
<protein>
    <submittedName>
        <fullName evidence="2">Uncharacterized protein</fullName>
    </submittedName>
</protein>
<evidence type="ECO:0000256" key="1">
    <source>
        <dbReference type="SAM" id="MobiDB-lite"/>
    </source>
</evidence>
<gene>
    <name evidence="2" type="ORF">LECACI_7A008642</name>
</gene>
<accession>A0AAI8Z6R0</accession>
<sequence length="408" mass="46714">MYHSKVFHLTQFSLDNLKRLTDYPKVANRIHTLNISTLFFAKDATMHLDRIRVLLSGIVSDLTDRLRERNSKEPIEDEQQLVGAAVDKFNRALGQESDGEFCAWMKLQGILAKFPKLRNIVIVEGDECSNLPRWFEDTPKWCQAGLLTFDRDSALCELINYVHQAAATNRLLTHLWNTKAHQRTLEILFRAVENQRGCSIQISNLKVQGKIDLSKLPTDIRTLREPHCDGLKSITKLEIALSRPVLTEPAPQRDIVGRFLSHMPDLTFLSLRFPSAQYQDPVTRAQRQVYVEDGLQSMTSIPAFVELRFLHLKNVYVADLDLVKDFLDRHRHSLRDVTMTNLGIHSSDWKPFAHFLGCSLSLERFGLYYTRSPAPDAYPDAEEEDGPTTEEWQHAASRVEFGDVADDP</sequence>
<feature type="compositionally biased region" description="Acidic residues" evidence="1">
    <location>
        <begin position="379"/>
        <end position="388"/>
    </location>
</feature>
<feature type="region of interest" description="Disordered" evidence="1">
    <location>
        <begin position="373"/>
        <end position="392"/>
    </location>
</feature>
<evidence type="ECO:0000313" key="3">
    <source>
        <dbReference type="Proteomes" id="UP001296104"/>
    </source>
</evidence>
<dbReference type="AlphaFoldDB" id="A0AAI8Z6R0"/>
<proteinExistence type="predicted"/>
<reference evidence="2" key="1">
    <citation type="submission" date="2023-11" db="EMBL/GenBank/DDBJ databases">
        <authorList>
            <person name="Alioto T."/>
            <person name="Alioto T."/>
            <person name="Gomez Garrido J."/>
        </authorList>
    </citation>
    <scope>NUCLEOTIDE SEQUENCE</scope>
</reference>
<keyword evidence="3" id="KW-1185">Reference proteome</keyword>